<feature type="domain" description="Acyl-CoA dehydrogenase/oxidase C-terminal" evidence="6">
    <location>
        <begin position="233"/>
        <end position="373"/>
    </location>
</feature>
<dbReference type="EMBL" id="JAATEJ010000007">
    <property type="protein sequence ID" value="NJP44030.1"/>
    <property type="molecule type" value="Genomic_DNA"/>
</dbReference>
<evidence type="ECO:0000256" key="2">
    <source>
        <dbReference type="ARBA" id="ARBA00009347"/>
    </source>
</evidence>
<comment type="similarity">
    <text evidence="2">Belongs to the acyl-CoA dehydrogenase family.</text>
</comment>
<dbReference type="Gene3D" id="1.20.140.10">
    <property type="entry name" value="Butyryl-CoA Dehydrogenase, subunit A, domain 3"/>
    <property type="match status" value="1"/>
</dbReference>
<keyword evidence="3" id="KW-0285">Flavoprotein</keyword>
<reference evidence="8 9" key="1">
    <citation type="submission" date="2020-03" db="EMBL/GenBank/DDBJ databases">
        <title>WGS of actinomycetes isolated from Thailand.</title>
        <authorList>
            <person name="Thawai C."/>
        </authorList>
    </citation>
    <scope>NUCLEOTIDE SEQUENCE [LARGE SCALE GENOMIC DNA]</scope>
    <source>
        <strain evidence="8 9">PRB2-1</strain>
    </source>
</reference>
<dbReference type="Proteomes" id="UP000734511">
    <property type="component" value="Unassembled WGS sequence"/>
</dbReference>
<dbReference type="SUPFAM" id="SSF47203">
    <property type="entry name" value="Acyl-CoA dehydrogenase C-terminal domain-like"/>
    <property type="match status" value="1"/>
</dbReference>
<evidence type="ECO:0000259" key="6">
    <source>
        <dbReference type="Pfam" id="PF00441"/>
    </source>
</evidence>
<evidence type="ECO:0000256" key="1">
    <source>
        <dbReference type="ARBA" id="ARBA00001974"/>
    </source>
</evidence>
<protein>
    <submittedName>
        <fullName evidence="8">Acyl-CoA/acyl-ACP dehydrogenase</fullName>
    </submittedName>
</protein>
<evidence type="ECO:0000259" key="7">
    <source>
        <dbReference type="Pfam" id="PF02771"/>
    </source>
</evidence>
<dbReference type="PANTHER" id="PTHR43884">
    <property type="entry name" value="ACYL-COA DEHYDROGENASE"/>
    <property type="match status" value="1"/>
</dbReference>
<evidence type="ECO:0000256" key="4">
    <source>
        <dbReference type="ARBA" id="ARBA00022827"/>
    </source>
</evidence>
<organism evidence="8 9">
    <name type="scientific">Actinacidiphila epipremni</name>
    <dbReference type="NCBI Taxonomy" id="2053013"/>
    <lineage>
        <taxon>Bacteria</taxon>
        <taxon>Bacillati</taxon>
        <taxon>Actinomycetota</taxon>
        <taxon>Actinomycetes</taxon>
        <taxon>Kitasatosporales</taxon>
        <taxon>Streptomycetaceae</taxon>
        <taxon>Actinacidiphila</taxon>
    </lineage>
</organism>
<name>A0ABX0ZJJ4_9ACTN</name>
<dbReference type="InterPro" id="IPR009100">
    <property type="entry name" value="AcylCoA_DH/oxidase_NM_dom_sf"/>
</dbReference>
<dbReference type="Pfam" id="PF02771">
    <property type="entry name" value="Acyl-CoA_dh_N"/>
    <property type="match status" value="1"/>
</dbReference>
<evidence type="ECO:0000313" key="8">
    <source>
        <dbReference type="EMBL" id="NJP44030.1"/>
    </source>
</evidence>
<comment type="caution">
    <text evidence="8">The sequence shown here is derived from an EMBL/GenBank/DDBJ whole genome shotgun (WGS) entry which is preliminary data.</text>
</comment>
<dbReference type="SUPFAM" id="SSF56645">
    <property type="entry name" value="Acyl-CoA dehydrogenase NM domain-like"/>
    <property type="match status" value="1"/>
</dbReference>
<evidence type="ECO:0000313" key="9">
    <source>
        <dbReference type="Proteomes" id="UP000734511"/>
    </source>
</evidence>
<dbReference type="PANTHER" id="PTHR43884:SF20">
    <property type="entry name" value="ACYL-COA DEHYDROGENASE FADE28"/>
    <property type="match status" value="1"/>
</dbReference>
<keyword evidence="4" id="KW-0274">FAD</keyword>
<comment type="cofactor">
    <cofactor evidence="1">
        <name>FAD</name>
        <dbReference type="ChEBI" id="CHEBI:57692"/>
    </cofactor>
</comment>
<dbReference type="InterPro" id="IPR013786">
    <property type="entry name" value="AcylCoA_DH/ox_N"/>
</dbReference>
<evidence type="ECO:0000256" key="5">
    <source>
        <dbReference type="ARBA" id="ARBA00023002"/>
    </source>
</evidence>
<keyword evidence="9" id="KW-1185">Reference proteome</keyword>
<sequence length="383" mass="38517">MTTAKRPSPAVPDLLYSEVEDDLRAAVRAVLADRCGPAAVLGRIETAEPYDPGLWKVLGADLGLAGLLVPEEYGGQGASAREAAVVLEELGGAVAPTPFLGSAVLAASALLGCAEAGAPDLLGRLAAGEVTAALAVPLTAAPGDAFPQGVRADAAGRLTGRVTSVVDALGAAALVVPAAGPDGPALYEVAADAAALAAPVSLDLTRPLADLTLDGAPGRLLAAGGAARAALERALLTGAGLLASEQLGLAQWCLDETTGYLKQRHQFGRVVGSFQSLKHRLADLWLEVVSARAAARNAAGALAAWDDPAEVALAVAVAQAYVSPAAVHAAEEAVQLHGGIGMTWEHPAHLYLKRAKADEIALGTPGRHRRALAGLVDLPAAAG</sequence>
<dbReference type="InterPro" id="IPR037069">
    <property type="entry name" value="AcylCoA_DH/ox_N_sf"/>
</dbReference>
<proteinExistence type="inferred from homology"/>
<evidence type="ECO:0000256" key="3">
    <source>
        <dbReference type="ARBA" id="ARBA00022630"/>
    </source>
</evidence>
<dbReference type="InterPro" id="IPR036250">
    <property type="entry name" value="AcylCo_DH-like_C"/>
</dbReference>
<dbReference type="RefSeq" id="WP_167982908.1">
    <property type="nucleotide sequence ID" value="NZ_JAATEJ010000007.1"/>
</dbReference>
<gene>
    <name evidence="8" type="ORF">HCN08_11525</name>
</gene>
<feature type="domain" description="Acyl-CoA dehydrogenase/oxidase N-terminal" evidence="7">
    <location>
        <begin position="18"/>
        <end position="111"/>
    </location>
</feature>
<accession>A0ABX0ZJJ4</accession>
<keyword evidence="5" id="KW-0560">Oxidoreductase</keyword>
<dbReference type="Gene3D" id="1.10.540.10">
    <property type="entry name" value="Acyl-CoA dehydrogenase/oxidase, N-terminal domain"/>
    <property type="match status" value="1"/>
</dbReference>
<dbReference type="InterPro" id="IPR009075">
    <property type="entry name" value="AcylCo_DH/oxidase_C"/>
</dbReference>
<dbReference type="Pfam" id="PF00441">
    <property type="entry name" value="Acyl-CoA_dh_1"/>
    <property type="match status" value="1"/>
</dbReference>